<dbReference type="InterPro" id="IPR029485">
    <property type="entry name" value="CAT_C"/>
</dbReference>
<dbReference type="PIRSF" id="PIRSF006060">
    <property type="entry name" value="AA_transporter"/>
    <property type="match status" value="1"/>
</dbReference>
<evidence type="ECO:0000256" key="2">
    <source>
        <dbReference type="ARBA" id="ARBA00022692"/>
    </source>
</evidence>
<dbReference type="PANTHER" id="PTHR43243">
    <property type="entry name" value="INNER MEMBRANE TRANSPORTER YGJI-RELATED"/>
    <property type="match status" value="1"/>
</dbReference>
<evidence type="ECO:0000259" key="6">
    <source>
        <dbReference type="Pfam" id="PF00324"/>
    </source>
</evidence>
<dbReference type="GO" id="GO:0097638">
    <property type="term" value="P:L-arginine import across plasma membrane"/>
    <property type="evidence" value="ECO:0007669"/>
    <property type="project" value="TreeGrafter"/>
</dbReference>
<organism evidence="8 9">
    <name type="scientific">Daphnia galeata</name>
    <dbReference type="NCBI Taxonomy" id="27404"/>
    <lineage>
        <taxon>Eukaryota</taxon>
        <taxon>Metazoa</taxon>
        <taxon>Ecdysozoa</taxon>
        <taxon>Arthropoda</taxon>
        <taxon>Crustacea</taxon>
        <taxon>Branchiopoda</taxon>
        <taxon>Diplostraca</taxon>
        <taxon>Cladocera</taxon>
        <taxon>Anomopoda</taxon>
        <taxon>Daphniidae</taxon>
        <taxon>Daphnia</taxon>
    </lineage>
</organism>
<evidence type="ECO:0008006" key="10">
    <source>
        <dbReference type="Google" id="ProtNLM"/>
    </source>
</evidence>
<keyword evidence="3 5" id="KW-1133">Transmembrane helix</keyword>
<dbReference type="Pfam" id="PF00324">
    <property type="entry name" value="AA_permease"/>
    <property type="match status" value="1"/>
</dbReference>
<feature type="transmembrane region" description="Helical" evidence="5">
    <location>
        <begin position="529"/>
        <end position="547"/>
    </location>
</feature>
<dbReference type="AlphaFoldDB" id="A0A8J2RGD9"/>
<dbReference type="Gene3D" id="1.20.1740.10">
    <property type="entry name" value="Amino acid/polyamine transporter I"/>
    <property type="match status" value="1"/>
</dbReference>
<gene>
    <name evidence="8" type="ORF">DGAL_LOCUS6678</name>
</gene>
<keyword evidence="2 5" id="KW-0812">Transmembrane</keyword>
<protein>
    <recommendedName>
        <fullName evidence="10">Cationic amino acid transporter C-terminal domain-containing protein</fullName>
    </recommendedName>
</protein>
<dbReference type="Pfam" id="PF13520">
    <property type="entry name" value="AA_permease_2"/>
    <property type="match status" value="1"/>
</dbReference>
<reference evidence="8" key="1">
    <citation type="submission" date="2021-11" db="EMBL/GenBank/DDBJ databases">
        <authorList>
            <person name="Schell T."/>
        </authorList>
    </citation>
    <scope>NUCLEOTIDE SEQUENCE</scope>
    <source>
        <strain evidence="8">M5</strain>
    </source>
</reference>
<dbReference type="PANTHER" id="PTHR43243:SF105">
    <property type="entry name" value="CATIONIC AMINO ACID TRANSPORTER C-TERMINAL DOMAIN-CONTAINING PROTEIN"/>
    <property type="match status" value="1"/>
</dbReference>
<feature type="transmembrane region" description="Helical" evidence="5">
    <location>
        <begin position="50"/>
        <end position="70"/>
    </location>
</feature>
<feature type="transmembrane region" description="Helical" evidence="5">
    <location>
        <begin position="228"/>
        <end position="255"/>
    </location>
</feature>
<accession>A0A8J2RGD9</accession>
<evidence type="ECO:0000256" key="1">
    <source>
        <dbReference type="ARBA" id="ARBA00004141"/>
    </source>
</evidence>
<feature type="domain" description="Cationic amino acid transporter C-terminal" evidence="7">
    <location>
        <begin position="484"/>
        <end position="522"/>
    </location>
</feature>
<feature type="domain" description="Amino acid permease/ SLC12A" evidence="6">
    <location>
        <begin position="182"/>
        <end position="357"/>
    </location>
</feature>
<feature type="transmembrane region" description="Helical" evidence="5">
    <location>
        <begin position="12"/>
        <end position="38"/>
    </location>
</feature>
<evidence type="ECO:0000256" key="3">
    <source>
        <dbReference type="ARBA" id="ARBA00022989"/>
    </source>
</evidence>
<keyword evidence="4 5" id="KW-0472">Membrane</keyword>
<feature type="transmembrane region" description="Helical" evidence="5">
    <location>
        <begin position="82"/>
        <end position="103"/>
    </location>
</feature>
<evidence type="ECO:0000313" key="9">
    <source>
        <dbReference type="Proteomes" id="UP000789390"/>
    </source>
</evidence>
<sequence length="567" mass="61820">MARESLELNTSQLARVLTVWDLTALGVGSTLGIGIYVLAGTVAKTQAGPAVILSFFIAAVASLLAGLCFAEFGARVPSCGSAYVYCYVTLGEGLAFLMGWNLILEFVLSTSSVARGYSGYVDQLLGNPMRNYFREHLSMGVEFLAAYPDLFAFGLVLTLTVDFHNWQIRPEEIEDPAVREKAGSGGFLPFGFKGIIAGAATCFFGFQGFDTIATASEEAQNPRRTIPLAICMCLGVVFIAYSAMAAVLTLIWPYYLQDIDTPIPYAFEHLGWPVARWVVSIGTLFGLSTSLVGALFPLPRIVYAMAEDGLLFKVLARINFKTLTPTIATVVSGTAADLVDLMALATLFAFALVAACIIVLRYQPEENITTASESGEVTGLLAGVAQNQIRYVSDSSVESQTVLRQIFVQRGRLPTGLSGKVASWLTVVYVLVVIALSLSLSYTADNLVQKETWALTLVGCLTTILLISLVAIHRLPQSPNQLAFKVPLVPLLPALSIMINAYLMVNMRMVTWVQYSIYMAIGKLKREKTNSFVLNLNSLSVYIVYGWRNSKEETRMQGKYDVNYDVK</sequence>
<evidence type="ECO:0000256" key="5">
    <source>
        <dbReference type="SAM" id="Phobius"/>
    </source>
</evidence>
<dbReference type="EMBL" id="CAKKLH010000124">
    <property type="protein sequence ID" value="CAH0103967.1"/>
    <property type="molecule type" value="Genomic_DNA"/>
</dbReference>
<dbReference type="Proteomes" id="UP000789390">
    <property type="component" value="Unassembled WGS sequence"/>
</dbReference>
<feature type="transmembrane region" description="Helical" evidence="5">
    <location>
        <begin position="484"/>
        <end position="505"/>
    </location>
</feature>
<evidence type="ECO:0000313" key="8">
    <source>
        <dbReference type="EMBL" id="CAH0103967.1"/>
    </source>
</evidence>
<dbReference type="InterPro" id="IPR002293">
    <property type="entry name" value="AA/rel_permease1"/>
</dbReference>
<name>A0A8J2RGD9_9CRUS</name>
<feature type="transmembrane region" description="Helical" evidence="5">
    <location>
        <begin position="275"/>
        <end position="298"/>
    </location>
</feature>
<dbReference type="OrthoDB" id="3900342at2759"/>
<comment type="subcellular location">
    <subcellularLocation>
        <location evidence="1">Membrane</location>
        <topology evidence="1">Multi-pass membrane protein</topology>
    </subcellularLocation>
</comment>
<feature type="transmembrane region" description="Helical" evidence="5">
    <location>
        <begin position="421"/>
        <end position="440"/>
    </location>
</feature>
<keyword evidence="9" id="KW-1185">Reference proteome</keyword>
<evidence type="ECO:0000256" key="4">
    <source>
        <dbReference type="ARBA" id="ARBA00023136"/>
    </source>
</evidence>
<dbReference type="GO" id="GO:0000064">
    <property type="term" value="F:L-ornithine transmembrane transporter activity"/>
    <property type="evidence" value="ECO:0007669"/>
    <property type="project" value="TreeGrafter"/>
</dbReference>
<comment type="caution">
    <text evidence="8">The sequence shown here is derived from an EMBL/GenBank/DDBJ whole genome shotgun (WGS) entry which is preliminary data.</text>
</comment>
<proteinExistence type="predicted"/>
<dbReference type="GO" id="GO:0005886">
    <property type="term" value="C:plasma membrane"/>
    <property type="evidence" value="ECO:0007669"/>
    <property type="project" value="TreeGrafter"/>
</dbReference>
<dbReference type="GO" id="GO:0015189">
    <property type="term" value="F:L-lysine transmembrane transporter activity"/>
    <property type="evidence" value="ECO:0007669"/>
    <property type="project" value="TreeGrafter"/>
</dbReference>
<feature type="transmembrane region" description="Helical" evidence="5">
    <location>
        <begin position="341"/>
        <end position="360"/>
    </location>
</feature>
<dbReference type="Pfam" id="PF13906">
    <property type="entry name" value="AA_permease_C"/>
    <property type="match status" value="1"/>
</dbReference>
<evidence type="ECO:0000259" key="7">
    <source>
        <dbReference type="Pfam" id="PF13906"/>
    </source>
</evidence>
<dbReference type="GO" id="GO:0061459">
    <property type="term" value="F:L-arginine transmembrane transporter activity"/>
    <property type="evidence" value="ECO:0007669"/>
    <property type="project" value="TreeGrafter"/>
</dbReference>
<feature type="transmembrane region" description="Helical" evidence="5">
    <location>
        <begin position="310"/>
        <end position="335"/>
    </location>
</feature>
<feature type="transmembrane region" description="Helical" evidence="5">
    <location>
        <begin position="452"/>
        <end position="472"/>
    </location>
</feature>
<dbReference type="InterPro" id="IPR004841">
    <property type="entry name" value="AA-permease/SLC12A_dom"/>
</dbReference>